<dbReference type="EMBL" id="QFYP01000001">
    <property type="protein sequence ID" value="RAK60351.1"/>
    <property type="molecule type" value="Genomic_DNA"/>
</dbReference>
<organism evidence="2 3">
    <name type="scientific">Phenylobacterium hankyongense</name>
    <dbReference type="NCBI Taxonomy" id="1813876"/>
    <lineage>
        <taxon>Bacteria</taxon>
        <taxon>Pseudomonadati</taxon>
        <taxon>Pseudomonadota</taxon>
        <taxon>Alphaproteobacteria</taxon>
        <taxon>Caulobacterales</taxon>
        <taxon>Caulobacteraceae</taxon>
        <taxon>Phenylobacterium</taxon>
    </lineage>
</organism>
<dbReference type="PANTHER" id="PTHR34606">
    <property type="entry name" value="BON DOMAIN-CONTAINING PROTEIN"/>
    <property type="match status" value="1"/>
</dbReference>
<dbReference type="InterPro" id="IPR007055">
    <property type="entry name" value="BON_dom"/>
</dbReference>
<feature type="domain" description="BON" evidence="1">
    <location>
        <begin position="10"/>
        <end position="78"/>
    </location>
</feature>
<dbReference type="PROSITE" id="PS50914">
    <property type="entry name" value="BON"/>
    <property type="match status" value="1"/>
</dbReference>
<protein>
    <submittedName>
        <fullName evidence="2">BON domain-containing protein</fullName>
    </submittedName>
</protein>
<gene>
    <name evidence="2" type="ORF">DJ021_11305</name>
</gene>
<dbReference type="AlphaFoldDB" id="A0A328B1K8"/>
<evidence type="ECO:0000313" key="2">
    <source>
        <dbReference type="EMBL" id="RAK60351.1"/>
    </source>
</evidence>
<comment type="caution">
    <text evidence="2">The sequence shown here is derived from an EMBL/GenBank/DDBJ whole genome shotgun (WGS) entry which is preliminary data.</text>
</comment>
<name>A0A328B1K8_9CAUL</name>
<proteinExistence type="predicted"/>
<sequence>MPELAIYPISDLRIRVEVQDRLRHTPGLDASDIEVKVDHCEVRLGGVVWSDADALRAVAVAVAVDGVKRVKNTLLVQAKRGGMGTGFLAP</sequence>
<reference evidence="3" key="1">
    <citation type="submission" date="2018-05" db="EMBL/GenBank/DDBJ databases">
        <authorList>
            <person name="Li X."/>
        </authorList>
    </citation>
    <scope>NUCLEOTIDE SEQUENCE [LARGE SCALE GENOMIC DNA]</scope>
    <source>
        <strain evidence="3">HKS-05</strain>
    </source>
</reference>
<dbReference type="InterPro" id="IPR014004">
    <property type="entry name" value="Transpt-assoc_nodulatn_dom_bac"/>
</dbReference>
<accession>A0A328B1K8</accession>
<dbReference type="Pfam" id="PF04972">
    <property type="entry name" value="BON"/>
    <property type="match status" value="1"/>
</dbReference>
<dbReference type="Gene3D" id="3.30.1340.30">
    <property type="match status" value="1"/>
</dbReference>
<evidence type="ECO:0000259" key="1">
    <source>
        <dbReference type="PROSITE" id="PS50914"/>
    </source>
</evidence>
<dbReference type="PANTHER" id="PTHR34606:SF15">
    <property type="entry name" value="BON DOMAIN-CONTAINING PROTEIN"/>
    <property type="match status" value="1"/>
</dbReference>
<keyword evidence="3" id="KW-1185">Reference proteome</keyword>
<dbReference type="InterPro" id="IPR051686">
    <property type="entry name" value="Lipoprotein_DolP"/>
</dbReference>
<dbReference type="Proteomes" id="UP000249842">
    <property type="component" value="Unassembled WGS sequence"/>
</dbReference>
<evidence type="ECO:0000313" key="3">
    <source>
        <dbReference type="Proteomes" id="UP000249842"/>
    </source>
</evidence>
<dbReference type="SMART" id="SM00749">
    <property type="entry name" value="BON"/>
    <property type="match status" value="1"/>
</dbReference>
<dbReference type="RefSeq" id="WP_111457644.1">
    <property type="nucleotide sequence ID" value="NZ_QFYP01000001.1"/>
</dbReference>